<keyword evidence="1" id="KW-0732">Signal</keyword>
<dbReference type="Proteomes" id="UP001321492">
    <property type="component" value="Unassembled WGS sequence"/>
</dbReference>
<reference evidence="2 3" key="1">
    <citation type="submission" date="2023-05" db="EMBL/GenBank/DDBJ databases">
        <title>Chelatococcus sp. nov., a moderately thermophilic bacterium isolated from hot spring microbial mat.</title>
        <authorList>
            <person name="Hu C.-J."/>
            <person name="Li W.-J."/>
        </authorList>
    </citation>
    <scope>NUCLEOTIDE SEQUENCE [LARGE SCALE GENOMIC DNA]</scope>
    <source>
        <strain evidence="2 3">SYSU G07232</strain>
    </source>
</reference>
<accession>A0ABT7AK08</accession>
<evidence type="ECO:0000313" key="2">
    <source>
        <dbReference type="EMBL" id="MDJ1159704.1"/>
    </source>
</evidence>
<evidence type="ECO:0000313" key="3">
    <source>
        <dbReference type="Proteomes" id="UP001321492"/>
    </source>
</evidence>
<gene>
    <name evidence="2" type="ORF">QNA08_15880</name>
</gene>
<comment type="caution">
    <text evidence="2">The sequence shown here is derived from an EMBL/GenBank/DDBJ whole genome shotgun (WGS) entry which is preliminary data.</text>
</comment>
<feature type="signal peptide" evidence="1">
    <location>
        <begin position="1"/>
        <end position="24"/>
    </location>
</feature>
<name>A0ABT7AK08_9HYPH</name>
<keyword evidence="3" id="KW-1185">Reference proteome</keyword>
<proteinExistence type="predicted"/>
<sequence>MRRAAALIASALVVTGLAASEAAAQPRQPRQITVTPRSYLDPGKVVPAGSLSNYVHMGQTFASPVYSNVAERFGEASLPPRIGGGRNPFGPVDYRAPDFLMR</sequence>
<feature type="chain" id="PRO_5045565348" evidence="1">
    <location>
        <begin position="25"/>
        <end position="102"/>
    </location>
</feature>
<dbReference type="EMBL" id="JASJEV010000012">
    <property type="protein sequence ID" value="MDJ1159704.1"/>
    <property type="molecule type" value="Genomic_DNA"/>
</dbReference>
<organism evidence="2 3">
    <name type="scientific">Chelatococcus albus</name>
    <dbReference type="NCBI Taxonomy" id="3047466"/>
    <lineage>
        <taxon>Bacteria</taxon>
        <taxon>Pseudomonadati</taxon>
        <taxon>Pseudomonadota</taxon>
        <taxon>Alphaproteobacteria</taxon>
        <taxon>Hyphomicrobiales</taxon>
        <taxon>Chelatococcaceae</taxon>
        <taxon>Chelatococcus</taxon>
    </lineage>
</organism>
<evidence type="ECO:0000256" key="1">
    <source>
        <dbReference type="SAM" id="SignalP"/>
    </source>
</evidence>
<dbReference type="RefSeq" id="WP_283741704.1">
    <property type="nucleotide sequence ID" value="NZ_JASJEV010000012.1"/>
</dbReference>
<protein>
    <submittedName>
        <fullName evidence="2">Uncharacterized protein</fullName>
    </submittedName>
</protein>